<feature type="signal peptide" evidence="1">
    <location>
        <begin position="1"/>
        <end position="17"/>
    </location>
</feature>
<name>A0A9R0WHY4_TRITD</name>
<reference evidence="2 3" key="1">
    <citation type="submission" date="2017-09" db="EMBL/GenBank/DDBJ databases">
        <authorList>
            <consortium name="International Durum Wheat Genome Sequencing Consortium (IDWGSC)"/>
            <person name="Milanesi L."/>
        </authorList>
    </citation>
    <scope>NUCLEOTIDE SEQUENCE [LARGE SCALE GENOMIC DNA]</scope>
    <source>
        <strain evidence="3">cv. Svevo</strain>
    </source>
</reference>
<dbReference type="PANTHER" id="PTHR48055">
    <property type="entry name" value="LEUCINE-RICH REPEAT RECEPTOR PROTEIN KINASE EMS1"/>
    <property type="match status" value="1"/>
</dbReference>
<keyword evidence="1" id="KW-0732">Signal</keyword>
<keyword evidence="3" id="KW-1185">Reference proteome</keyword>
<protein>
    <recommendedName>
        <fullName evidence="4">Serine-threonine/tyrosine-protein kinase catalytic domain-containing protein</fullName>
    </recommendedName>
</protein>
<evidence type="ECO:0000313" key="3">
    <source>
        <dbReference type="Proteomes" id="UP000324705"/>
    </source>
</evidence>
<dbReference type="GO" id="GO:0016020">
    <property type="term" value="C:membrane"/>
    <property type="evidence" value="ECO:0007669"/>
    <property type="project" value="TreeGrafter"/>
</dbReference>
<sequence>MLEILVLLRFLTREAHFSSSPRAQWDFEGQLVMLPQEYGAGNPVSKHGDVYSYGILVLETATGKRPTDSKFRQGLSLREYVELGLCDSMMEVVDMRLSLDLEYGLQTVNASAYKRTIDCLVSLLKLGISCSQELPSSRMPTGDIVKELHAMKESLSRE</sequence>
<dbReference type="InterPro" id="IPR051564">
    <property type="entry name" value="LRR_receptor-like_kinase"/>
</dbReference>
<proteinExistence type="predicted"/>
<feature type="chain" id="PRO_5040249656" description="Serine-threonine/tyrosine-protein kinase catalytic domain-containing protein" evidence="1">
    <location>
        <begin position="18"/>
        <end position="158"/>
    </location>
</feature>
<dbReference type="Gene3D" id="1.10.510.10">
    <property type="entry name" value="Transferase(Phosphotransferase) domain 1"/>
    <property type="match status" value="1"/>
</dbReference>
<dbReference type="Proteomes" id="UP000324705">
    <property type="component" value="Chromosome 4B"/>
</dbReference>
<dbReference type="PANTHER" id="PTHR48055:SF57">
    <property type="entry name" value="PROTEIN KINASE DOMAIN-CONTAINING PROTEIN"/>
    <property type="match status" value="1"/>
</dbReference>
<dbReference type="AlphaFoldDB" id="A0A9R0WHY4"/>
<evidence type="ECO:0000313" key="2">
    <source>
        <dbReference type="EMBL" id="VAI11051.1"/>
    </source>
</evidence>
<accession>A0A9R0WHY4</accession>
<dbReference type="Gramene" id="TRITD4Bv1G198640.4">
    <property type="protein sequence ID" value="TRITD4Bv1G198640.4"/>
    <property type="gene ID" value="TRITD4Bv1G198640"/>
</dbReference>
<dbReference type="EMBL" id="LT934118">
    <property type="protein sequence ID" value="VAI11051.1"/>
    <property type="molecule type" value="Genomic_DNA"/>
</dbReference>
<evidence type="ECO:0008006" key="4">
    <source>
        <dbReference type="Google" id="ProtNLM"/>
    </source>
</evidence>
<gene>
    <name evidence="2" type="ORF">TRITD_4Bv1G198640</name>
</gene>
<evidence type="ECO:0000256" key="1">
    <source>
        <dbReference type="SAM" id="SignalP"/>
    </source>
</evidence>
<organism evidence="2 3">
    <name type="scientific">Triticum turgidum subsp. durum</name>
    <name type="common">Durum wheat</name>
    <name type="synonym">Triticum durum</name>
    <dbReference type="NCBI Taxonomy" id="4567"/>
    <lineage>
        <taxon>Eukaryota</taxon>
        <taxon>Viridiplantae</taxon>
        <taxon>Streptophyta</taxon>
        <taxon>Embryophyta</taxon>
        <taxon>Tracheophyta</taxon>
        <taxon>Spermatophyta</taxon>
        <taxon>Magnoliopsida</taxon>
        <taxon>Liliopsida</taxon>
        <taxon>Poales</taxon>
        <taxon>Poaceae</taxon>
        <taxon>BOP clade</taxon>
        <taxon>Pooideae</taxon>
        <taxon>Triticodae</taxon>
        <taxon>Triticeae</taxon>
        <taxon>Triticinae</taxon>
        <taxon>Triticum</taxon>
    </lineage>
</organism>
<dbReference type="SUPFAM" id="SSF56112">
    <property type="entry name" value="Protein kinase-like (PK-like)"/>
    <property type="match status" value="1"/>
</dbReference>
<dbReference type="InterPro" id="IPR011009">
    <property type="entry name" value="Kinase-like_dom_sf"/>
</dbReference>